<gene>
    <name evidence="5" type="ORF">C0Q70_20281</name>
</gene>
<organism evidence="5 6">
    <name type="scientific">Pomacea canaliculata</name>
    <name type="common">Golden apple snail</name>
    <dbReference type="NCBI Taxonomy" id="400727"/>
    <lineage>
        <taxon>Eukaryota</taxon>
        <taxon>Metazoa</taxon>
        <taxon>Spiralia</taxon>
        <taxon>Lophotrochozoa</taxon>
        <taxon>Mollusca</taxon>
        <taxon>Gastropoda</taxon>
        <taxon>Caenogastropoda</taxon>
        <taxon>Architaenioglossa</taxon>
        <taxon>Ampullarioidea</taxon>
        <taxon>Ampullariidae</taxon>
        <taxon>Pomacea</taxon>
    </lineage>
</organism>
<reference evidence="5 6" key="1">
    <citation type="submission" date="2018-04" db="EMBL/GenBank/DDBJ databases">
        <title>The genome of golden apple snail Pomacea canaliculata provides insight into stress tolerance and invasive adaptation.</title>
        <authorList>
            <person name="Liu C."/>
            <person name="Liu B."/>
            <person name="Ren Y."/>
            <person name="Zhang Y."/>
            <person name="Wang H."/>
            <person name="Li S."/>
            <person name="Jiang F."/>
            <person name="Yin L."/>
            <person name="Zhang G."/>
            <person name="Qian W."/>
            <person name="Fan W."/>
        </authorList>
    </citation>
    <scope>NUCLEOTIDE SEQUENCE [LARGE SCALE GENOMIC DNA]</scope>
    <source>
        <strain evidence="5">SZHN2017</strain>
        <tissue evidence="5">Muscle</tissue>
    </source>
</reference>
<evidence type="ECO:0000256" key="4">
    <source>
        <dbReference type="ARBA" id="ARBA00046271"/>
    </source>
</evidence>
<sequence length="320" mass="36611">MMDGDLVDRIVKFTSQASGRDKLFRLVQYCSKFAWWYLTRANVADDLVDKLKKLSSSLSTARKFLRLGKSLDFVHSALRSLHISDDVLRWTITISKLNQAMYLMFDHIVLAGRIGIAKVDGEKWNRLSAQFWIVTLILGITRDIYEIYSMLARDFRARNAKLAQLNIVMEKKATAEFMSEIQPAAIDLNICIDPRSLEEVTAPIKTMKSAMMLKADVNVTAPMLTEIFRQVWESGQLPDAWKTGLIFKLSKKGDLGDCNNWRDNQWFSGPEFREYREYGLQPNPLPLNLDAVMDSATVTKRSGAFIKYTSWSQKPDKLSC</sequence>
<dbReference type="STRING" id="400727.A0A2T7NF52"/>
<evidence type="ECO:0000256" key="1">
    <source>
        <dbReference type="ARBA" id="ARBA00022593"/>
    </source>
</evidence>
<protein>
    <submittedName>
        <fullName evidence="5">Uncharacterized protein</fullName>
    </submittedName>
</protein>
<dbReference type="PANTHER" id="PTHR12652">
    <property type="entry name" value="PEROXISOMAL BIOGENESIS FACTOR 11"/>
    <property type="match status" value="1"/>
</dbReference>
<dbReference type="InterPro" id="IPR008733">
    <property type="entry name" value="PEX11"/>
</dbReference>
<accession>A0A2T7NF52</accession>
<dbReference type="AlphaFoldDB" id="A0A2T7NF52"/>
<proteinExistence type="predicted"/>
<keyword evidence="6" id="KW-1185">Reference proteome</keyword>
<comment type="caution">
    <text evidence="5">The sequence shown here is derived from an EMBL/GenBank/DDBJ whole genome shotgun (WGS) entry which is preliminary data.</text>
</comment>
<dbReference type="PANTHER" id="PTHR12652:SF50">
    <property type="entry name" value="PEROXIN 11"/>
    <property type="match status" value="1"/>
</dbReference>
<keyword evidence="3" id="KW-0576">Peroxisome</keyword>
<evidence type="ECO:0000313" key="5">
    <source>
        <dbReference type="EMBL" id="PVD19790.1"/>
    </source>
</evidence>
<dbReference type="GO" id="GO:0016559">
    <property type="term" value="P:peroxisome fission"/>
    <property type="evidence" value="ECO:0007669"/>
    <property type="project" value="InterPro"/>
</dbReference>
<dbReference type="OrthoDB" id="411017at2759"/>
<dbReference type="Proteomes" id="UP000245119">
    <property type="component" value="Linkage Group LG13"/>
</dbReference>
<evidence type="ECO:0000256" key="3">
    <source>
        <dbReference type="ARBA" id="ARBA00023140"/>
    </source>
</evidence>
<keyword evidence="1" id="KW-0962">Peroxisome biogenesis</keyword>
<name>A0A2T7NF52_POMCA</name>
<dbReference type="Pfam" id="PF05648">
    <property type="entry name" value="PEX11"/>
    <property type="match status" value="1"/>
</dbReference>
<comment type="subcellular location">
    <subcellularLocation>
        <location evidence="4">Peroxisome membrane</location>
    </subcellularLocation>
</comment>
<evidence type="ECO:0000256" key="2">
    <source>
        <dbReference type="ARBA" id="ARBA00023136"/>
    </source>
</evidence>
<evidence type="ECO:0000313" key="6">
    <source>
        <dbReference type="Proteomes" id="UP000245119"/>
    </source>
</evidence>
<dbReference type="EMBL" id="PZQS01000013">
    <property type="protein sequence ID" value="PVD19790.1"/>
    <property type="molecule type" value="Genomic_DNA"/>
</dbReference>
<keyword evidence="2" id="KW-0472">Membrane</keyword>
<dbReference type="GO" id="GO:0005778">
    <property type="term" value="C:peroxisomal membrane"/>
    <property type="evidence" value="ECO:0007669"/>
    <property type="project" value="UniProtKB-SubCell"/>
</dbReference>